<organism evidence="1 2">
    <name type="scientific">Nitrococcus mobilis Nb-231</name>
    <dbReference type="NCBI Taxonomy" id="314278"/>
    <lineage>
        <taxon>Bacteria</taxon>
        <taxon>Pseudomonadati</taxon>
        <taxon>Pseudomonadota</taxon>
        <taxon>Gammaproteobacteria</taxon>
        <taxon>Chromatiales</taxon>
        <taxon>Ectothiorhodospiraceae</taxon>
        <taxon>Nitrococcus</taxon>
    </lineage>
</organism>
<evidence type="ECO:0000313" key="2">
    <source>
        <dbReference type="Proteomes" id="UP000003374"/>
    </source>
</evidence>
<reference evidence="1 2" key="1">
    <citation type="submission" date="2006-02" db="EMBL/GenBank/DDBJ databases">
        <authorList>
            <person name="Waterbury J."/>
            <person name="Ferriera S."/>
            <person name="Johnson J."/>
            <person name="Kravitz S."/>
            <person name="Halpern A."/>
            <person name="Remington K."/>
            <person name="Beeson K."/>
            <person name="Tran B."/>
            <person name="Rogers Y.-H."/>
            <person name="Friedman R."/>
            <person name="Venter J.C."/>
        </authorList>
    </citation>
    <scope>NUCLEOTIDE SEQUENCE [LARGE SCALE GENOMIC DNA]</scope>
    <source>
        <strain evidence="1 2">Nb-231</strain>
    </source>
</reference>
<dbReference type="GO" id="GO:0016024">
    <property type="term" value="P:CDP-diacylglycerol biosynthetic process"/>
    <property type="evidence" value="ECO:0007669"/>
    <property type="project" value="UniProtKB-UniPathway"/>
</dbReference>
<keyword evidence="2" id="KW-1185">Reference proteome</keyword>
<dbReference type="Proteomes" id="UP000003374">
    <property type="component" value="Unassembled WGS sequence"/>
</dbReference>
<dbReference type="OrthoDB" id="7340718at2"/>
<proteinExistence type="predicted"/>
<dbReference type="UniPathway" id="UPA00557">
    <property type="reaction ID" value="UER00614"/>
</dbReference>
<dbReference type="STRING" id="314278.NB231_08943"/>
<dbReference type="EMBL" id="AAOF01000002">
    <property type="protein sequence ID" value="EAR22565.1"/>
    <property type="molecule type" value="Genomic_DNA"/>
</dbReference>
<evidence type="ECO:0000313" key="1">
    <source>
        <dbReference type="EMBL" id="EAR22565.1"/>
    </source>
</evidence>
<dbReference type="GO" id="GO:0032049">
    <property type="term" value="P:cardiolipin biosynthetic process"/>
    <property type="evidence" value="ECO:0007669"/>
    <property type="project" value="InterPro"/>
</dbReference>
<dbReference type="HOGENOM" id="CLU_884988_0_0_6"/>
<accession>A4BMW6</accession>
<sequence length="326" mass="37008">MRYALVRPGRINSEPPAALIAAVAAQSARPVEPALHRLCERMIARFGAAVAGVIFYGSCLRSGQPRTGVVDLYVVVDRYAAVYESRLLCWLNALLPPNVFYHEAADTDGTTLRAKCAVLSLQDLELGTAQWFHSYLWGRFAQPVRLVYVRDEPTRGRIERALASAVVTLLERALPCLPERFDSAECWQRALALSYTAELRPESPQRAAELVYHDLPDYRRRIVAAVVGMPGVVAVDEGDWYINRMSARGYFSPNWGWRIRRGQGRVLTVLRLMKSALTFENGVDYLAWKLERHTGVALKLTEYQRRYPLLFGWSVLWRLLRQGSLR</sequence>
<dbReference type="Pfam" id="PF09139">
    <property type="entry name" value="Tam41_Mmp37"/>
    <property type="match status" value="1"/>
</dbReference>
<dbReference type="GO" id="GO:0004605">
    <property type="term" value="F:phosphatidate cytidylyltransferase activity"/>
    <property type="evidence" value="ECO:0007669"/>
    <property type="project" value="InterPro"/>
</dbReference>
<comment type="caution">
    <text evidence="1">The sequence shown here is derived from an EMBL/GenBank/DDBJ whole genome shotgun (WGS) entry which is preliminary data.</text>
</comment>
<dbReference type="eggNOG" id="COG1597">
    <property type="taxonomic scope" value="Bacteria"/>
</dbReference>
<name>A4BMW6_9GAMM</name>
<dbReference type="InterPro" id="IPR015222">
    <property type="entry name" value="Tam41"/>
</dbReference>
<gene>
    <name evidence="1" type="ORF">NB231_08943</name>
</gene>
<dbReference type="AlphaFoldDB" id="A4BMW6"/>
<dbReference type="RefSeq" id="WP_005001630.1">
    <property type="nucleotide sequence ID" value="NZ_CH672427.1"/>
</dbReference>
<protein>
    <submittedName>
        <fullName evidence="1">Uncharacterized protein</fullName>
    </submittedName>
</protein>